<dbReference type="PANTHER" id="PTHR43709:SF2">
    <property type="entry name" value="DUF453 DOMAIN PROTEIN (AFU_ORTHOLOGUE AFUA_6G00360)"/>
    <property type="match status" value="1"/>
</dbReference>
<protein>
    <recommendedName>
        <fullName evidence="5">PrpF protein</fullName>
    </recommendedName>
</protein>
<dbReference type="SUPFAM" id="SSF54506">
    <property type="entry name" value="Diaminopimelate epimerase-like"/>
    <property type="match status" value="2"/>
</dbReference>
<evidence type="ECO:0008006" key="5">
    <source>
        <dbReference type="Google" id="ProtNLM"/>
    </source>
</evidence>
<evidence type="ECO:0000256" key="2">
    <source>
        <dbReference type="ARBA" id="ARBA00023235"/>
    </source>
</evidence>
<dbReference type="GO" id="GO:0016853">
    <property type="term" value="F:isomerase activity"/>
    <property type="evidence" value="ECO:0007669"/>
    <property type="project" value="UniProtKB-KW"/>
</dbReference>
<gene>
    <name evidence="3" type="ORF">BAU07_03795</name>
</gene>
<dbReference type="Proteomes" id="UP000091926">
    <property type="component" value="Chromosome"/>
</dbReference>
<dbReference type="PANTHER" id="PTHR43709">
    <property type="entry name" value="ACONITATE ISOMERASE-RELATED"/>
    <property type="match status" value="1"/>
</dbReference>
<evidence type="ECO:0000256" key="1">
    <source>
        <dbReference type="ARBA" id="ARBA00007673"/>
    </source>
</evidence>
<accession>A0A193G9P3</accession>
<reference evidence="3 4" key="1">
    <citation type="submission" date="2016-06" db="EMBL/GenBank/DDBJ databases">
        <title>Complete genome sequences of Bordetella bronchialis and Bordetella flabilis.</title>
        <authorList>
            <person name="LiPuma J.J."/>
            <person name="Spilker T."/>
        </authorList>
    </citation>
    <scope>NUCLEOTIDE SEQUENCE [LARGE SCALE GENOMIC DNA]</scope>
    <source>
        <strain evidence="3 4">AU10664</strain>
    </source>
</reference>
<dbReference type="EMBL" id="CP016172">
    <property type="protein sequence ID" value="ANN76353.1"/>
    <property type="molecule type" value="Genomic_DNA"/>
</dbReference>
<dbReference type="InterPro" id="IPR007400">
    <property type="entry name" value="PrpF-like"/>
</dbReference>
<keyword evidence="4" id="KW-1185">Reference proteome</keyword>
<dbReference type="OrthoDB" id="9779763at2"/>
<dbReference type="Gene3D" id="3.10.310.10">
    <property type="entry name" value="Diaminopimelate Epimerase, Chain A, domain 1"/>
    <property type="match status" value="2"/>
</dbReference>
<keyword evidence="2" id="KW-0413">Isomerase</keyword>
<dbReference type="Pfam" id="PF04303">
    <property type="entry name" value="PrpF"/>
    <property type="match status" value="1"/>
</dbReference>
<sequence>MQSSKTTIPFSVYRGGTSKGVFLPRTHLPAERAALVPLLLEIFGSPDARQIDGMGGGDKLTSKAAIMGAPTVPDADIDYLFGQVGIRHPEVDFNLNCGNLTAAAAAYAIHEGYVRTQGDRATVRIHNVNTGRIIVATVPMHDGAVLEEGDFAIGGVPGTGAPIDLDFHCATGAITGRLLPLGAPLSRIEVPGHGPLQVSVVDGPNLIVLVAAEDLGMTGVETPDEIDGNPGLTRLMQAIRETVALLTGLGDYWYARAAPSTPMLIAVQAPRSYRAYTTGELVDGRDVDLICRQYSTSATSKALAATVSAAVGMACSVPGTLAARYVRGGGQGRIRLGHPCGTITVEAGARAGQDAADTVITRATLQRTARRIARGELFVRNGMGGRSHA</sequence>
<name>A0A193G9P3_9BORD</name>
<evidence type="ECO:0000313" key="3">
    <source>
        <dbReference type="EMBL" id="ANN76353.1"/>
    </source>
</evidence>
<dbReference type="KEGG" id="bfz:BAU07_03795"/>
<comment type="similarity">
    <text evidence="1">Belongs to the PrpF family.</text>
</comment>
<dbReference type="RefSeq" id="WP_066654273.1">
    <property type="nucleotide sequence ID" value="NZ_CBCSCL010000010.1"/>
</dbReference>
<organism evidence="3 4">
    <name type="scientific">Bordetella flabilis</name>
    <dbReference type="NCBI Taxonomy" id="463014"/>
    <lineage>
        <taxon>Bacteria</taxon>
        <taxon>Pseudomonadati</taxon>
        <taxon>Pseudomonadota</taxon>
        <taxon>Betaproteobacteria</taxon>
        <taxon>Burkholderiales</taxon>
        <taxon>Alcaligenaceae</taxon>
        <taxon>Bordetella</taxon>
    </lineage>
</organism>
<proteinExistence type="inferred from homology"/>
<evidence type="ECO:0000313" key="4">
    <source>
        <dbReference type="Proteomes" id="UP000091926"/>
    </source>
</evidence>
<dbReference type="STRING" id="463014.BAU07_03795"/>
<dbReference type="AlphaFoldDB" id="A0A193G9P3"/>